<comment type="caution">
    <text evidence="7">The sequence shown here is derived from an EMBL/GenBank/DDBJ whole genome shotgun (WGS) entry which is preliminary data.</text>
</comment>
<evidence type="ECO:0000259" key="6">
    <source>
        <dbReference type="SMART" id="SM00479"/>
    </source>
</evidence>
<dbReference type="CDD" id="cd06145">
    <property type="entry name" value="REX1_like"/>
    <property type="match status" value="1"/>
</dbReference>
<dbReference type="InterPro" id="IPR036397">
    <property type="entry name" value="RNaseH_sf"/>
</dbReference>
<protein>
    <recommendedName>
        <fullName evidence="6">Exonuclease domain-containing protein</fullName>
    </recommendedName>
</protein>
<evidence type="ECO:0000313" key="7">
    <source>
        <dbReference type="EMBL" id="KAL2826960.1"/>
    </source>
</evidence>
<evidence type="ECO:0000256" key="3">
    <source>
        <dbReference type="ARBA" id="ARBA00022801"/>
    </source>
</evidence>
<dbReference type="InterPro" id="IPR047021">
    <property type="entry name" value="REXO1/3/4-like"/>
</dbReference>
<evidence type="ECO:0000256" key="2">
    <source>
        <dbReference type="ARBA" id="ARBA00022722"/>
    </source>
</evidence>
<evidence type="ECO:0000256" key="1">
    <source>
        <dbReference type="ARBA" id="ARBA00006357"/>
    </source>
</evidence>
<keyword evidence="4" id="KW-0269">Exonuclease</keyword>
<organism evidence="7 8">
    <name type="scientific">Aspergillus cavernicola</name>
    <dbReference type="NCBI Taxonomy" id="176166"/>
    <lineage>
        <taxon>Eukaryota</taxon>
        <taxon>Fungi</taxon>
        <taxon>Dikarya</taxon>
        <taxon>Ascomycota</taxon>
        <taxon>Pezizomycotina</taxon>
        <taxon>Eurotiomycetes</taxon>
        <taxon>Eurotiomycetidae</taxon>
        <taxon>Eurotiales</taxon>
        <taxon>Aspergillaceae</taxon>
        <taxon>Aspergillus</taxon>
        <taxon>Aspergillus subgen. Nidulantes</taxon>
    </lineage>
</organism>
<sequence length="675" mass="74177">MGITARLHAVFGLRAKNDYSIQISLLSPCFPNAMFTPLGLFKDVSCPQGEQCSLLACMFSHRAVDVSFQDPGNAQDQLLEQKEMVEPAPKRIKLDPAAVEKDAEDAVLHGLSSRGRGPALKATPVKKTETPVPKAENTRPVRQEPAISKTAPVKESGSLPPRQAPKETLNPRMLPKSPATYNVRLAILKKLHTTLCSLNDQLTKDKAYKDKCLVLTPDELITMALDEEEKAAKDNPTIYSNIVKLRIVKLSKLSKEYWANELKDYLNKKYYKLKTGPVPKEPEAFTTGLSVDEETAIASKLVTPLQGLEEHGYVTKAPTAEEIETARKGVAGSGGWEKCERCGGRFQVFPGRREDGSLTTGGPCTHHPGKALYPPRKKTDHVTGAREAYFTCCNETLGQSPGCTKVDTHVFKVSESKRLASILQFEHTPENPDKTPKPPVCFDCEMAYTTLGLELIRLTAVTWPQGSKIIDALVRPLGEILDLNSRFSGVFPDTYNNALPYGTPPTPLPTTSNDPQPPILQILPSPSSARTLLFTHLHPSTPLIGHAIDNDLNACRIIHPTVIDTAILFPHPAGKLPYRMSLRTLAKRHLDREIQIDSQGQGHDSLEDALATGDLVRVKCAAVWNVLRVKGWRVEEGRVVEPVRVTQEEADADADVFRVGVGGKRTTASGSKRER</sequence>
<dbReference type="PANTHER" id="PTHR12801:SF112">
    <property type="entry name" value="RNA EXONUCLEASE 3"/>
    <property type="match status" value="1"/>
</dbReference>
<feature type="domain" description="Exonuclease" evidence="6">
    <location>
        <begin position="438"/>
        <end position="625"/>
    </location>
</feature>
<dbReference type="SMART" id="SM00479">
    <property type="entry name" value="EXOIII"/>
    <property type="match status" value="1"/>
</dbReference>
<dbReference type="SUPFAM" id="SSF53098">
    <property type="entry name" value="Ribonuclease H-like"/>
    <property type="match status" value="1"/>
</dbReference>
<dbReference type="PANTHER" id="PTHR12801">
    <property type="entry name" value="RNA EXONUCLEASE REXO1 / RECO3 FAMILY MEMBER-RELATED"/>
    <property type="match status" value="1"/>
</dbReference>
<evidence type="ECO:0000256" key="5">
    <source>
        <dbReference type="SAM" id="MobiDB-lite"/>
    </source>
</evidence>
<keyword evidence="8" id="KW-1185">Reference proteome</keyword>
<name>A0ABR4IGT9_9EURO</name>
<reference evidence="7 8" key="1">
    <citation type="submission" date="2024-07" db="EMBL/GenBank/DDBJ databases">
        <title>Section-level genome sequencing and comparative genomics of Aspergillus sections Usti and Cavernicolus.</title>
        <authorList>
            <consortium name="Lawrence Berkeley National Laboratory"/>
            <person name="Nybo J.L."/>
            <person name="Vesth T.C."/>
            <person name="Theobald S."/>
            <person name="Frisvad J.C."/>
            <person name="Larsen T.O."/>
            <person name="Kjaerboelling I."/>
            <person name="Rothschild-Mancinelli K."/>
            <person name="Lyhne E.K."/>
            <person name="Kogle M.E."/>
            <person name="Barry K."/>
            <person name="Clum A."/>
            <person name="Na H."/>
            <person name="Ledsgaard L."/>
            <person name="Lin J."/>
            <person name="Lipzen A."/>
            <person name="Kuo A."/>
            <person name="Riley R."/>
            <person name="Mondo S."/>
            <person name="LaButti K."/>
            <person name="Haridas S."/>
            <person name="Pangalinan J."/>
            <person name="Salamov A.A."/>
            <person name="Simmons B.A."/>
            <person name="Magnuson J.K."/>
            <person name="Chen J."/>
            <person name="Drula E."/>
            <person name="Henrissat B."/>
            <person name="Wiebenga A."/>
            <person name="Lubbers R.J."/>
            <person name="Gomes A.C."/>
            <person name="Makela M.R."/>
            <person name="Stajich J."/>
            <person name="Grigoriev I.V."/>
            <person name="Mortensen U.H."/>
            <person name="De vries R.P."/>
            <person name="Baker S.E."/>
            <person name="Andersen M.R."/>
        </authorList>
    </citation>
    <scope>NUCLEOTIDE SEQUENCE [LARGE SCALE GENOMIC DNA]</scope>
    <source>
        <strain evidence="7 8">CBS 600.67</strain>
    </source>
</reference>
<evidence type="ECO:0000313" key="8">
    <source>
        <dbReference type="Proteomes" id="UP001610335"/>
    </source>
</evidence>
<dbReference type="Proteomes" id="UP001610335">
    <property type="component" value="Unassembled WGS sequence"/>
</dbReference>
<keyword evidence="2" id="KW-0540">Nuclease</keyword>
<feature type="region of interest" description="Disordered" evidence="5">
    <location>
        <begin position="108"/>
        <end position="175"/>
    </location>
</feature>
<dbReference type="InterPro" id="IPR034922">
    <property type="entry name" value="REX1-like_exo"/>
</dbReference>
<dbReference type="Gene3D" id="3.30.420.10">
    <property type="entry name" value="Ribonuclease H-like superfamily/Ribonuclease H"/>
    <property type="match status" value="1"/>
</dbReference>
<proteinExistence type="inferred from homology"/>
<comment type="similarity">
    <text evidence="1">Belongs to the REXO1/REXO3 family.</text>
</comment>
<keyword evidence="3" id="KW-0378">Hydrolase</keyword>
<accession>A0ABR4IGT9</accession>
<gene>
    <name evidence="7" type="ORF">BDW59DRAFT_144454</name>
</gene>
<evidence type="ECO:0000256" key="4">
    <source>
        <dbReference type="ARBA" id="ARBA00022839"/>
    </source>
</evidence>
<dbReference type="EMBL" id="JBFXLS010000027">
    <property type="protein sequence ID" value="KAL2826960.1"/>
    <property type="molecule type" value="Genomic_DNA"/>
</dbReference>
<dbReference type="InterPro" id="IPR012337">
    <property type="entry name" value="RNaseH-like_sf"/>
</dbReference>
<dbReference type="InterPro" id="IPR013520">
    <property type="entry name" value="Ribonucl_H"/>
</dbReference>